<evidence type="ECO:0000313" key="4">
    <source>
        <dbReference type="Proteomes" id="UP001157134"/>
    </source>
</evidence>
<evidence type="ECO:0000256" key="1">
    <source>
        <dbReference type="SAM" id="SignalP"/>
    </source>
</evidence>
<dbReference type="SUPFAM" id="SSF52096">
    <property type="entry name" value="ClpP/crotonase"/>
    <property type="match status" value="1"/>
</dbReference>
<dbReference type="SUPFAM" id="SSF50156">
    <property type="entry name" value="PDZ domain-like"/>
    <property type="match status" value="1"/>
</dbReference>
<dbReference type="PANTHER" id="PTHR32060">
    <property type="entry name" value="TAIL-SPECIFIC PROTEASE"/>
    <property type="match status" value="1"/>
</dbReference>
<protein>
    <recommendedName>
        <fullName evidence="2">Tail specific protease domain-containing protein</fullName>
    </recommendedName>
</protein>
<feature type="domain" description="Tail specific protease" evidence="2">
    <location>
        <begin position="232"/>
        <end position="391"/>
    </location>
</feature>
<dbReference type="Pfam" id="PF03572">
    <property type="entry name" value="Peptidase_S41"/>
    <property type="match status" value="1"/>
</dbReference>
<sequence length="429" mass="47399">MKSPVTRFKHGALKPALMSLFAITFFTSSAKAQGSFDPSSAWQELENVITTQYAYLDRHNVDVHKLIAEYQARAKSVKTHAEFTDIGQQFLRHFYDPHLNMGPYNELDYSVFPTGSDINASYIDGHFVIQDIKANSAADAAGLRPGYKIISIDGLSAQQAIEKVFGQQLAQLTKEQINYGLNISLGGLRNATRNISVEYDGQMKSIALAATYDAINSLNNGPVISFENFEGIGYVRFNNALGNQKTVTMFQQALITLKDTDALIIDLRNTPSGGNTGVAEPILGHFVTSKKVYQLYQVQESGTPYINATRQQAHVTPSQPHYDKPYVVLAGHWTGSMGEGMTIGLDAIGATTVIGAPMADLLGGIKTVQLQESNNWLELGFERLYHVNGTYREDFVPHQRVNPADRDKNGNDPALRFAKQYLKRLLNAQ</sequence>
<feature type="chain" id="PRO_5046815162" description="Tail specific protease domain-containing protein" evidence="1">
    <location>
        <begin position="33"/>
        <end position="429"/>
    </location>
</feature>
<keyword evidence="1" id="KW-0732">Signal</keyword>
<dbReference type="Proteomes" id="UP001157134">
    <property type="component" value="Unassembled WGS sequence"/>
</dbReference>
<organism evidence="3 4">
    <name type="scientific">Thalassotalea loyana</name>
    <dbReference type="NCBI Taxonomy" id="280483"/>
    <lineage>
        <taxon>Bacteria</taxon>
        <taxon>Pseudomonadati</taxon>
        <taxon>Pseudomonadota</taxon>
        <taxon>Gammaproteobacteria</taxon>
        <taxon>Alteromonadales</taxon>
        <taxon>Colwelliaceae</taxon>
        <taxon>Thalassotalea</taxon>
    </lineage>
</organism>
<dbReference type="RefSeq" id="WP_284297378.1">
    <property type="nucleotide sequence ID" value="NZ_BSSV01000003.1"/>
</dbReference>
<name>A0ABQ6HB60_9GAMM</name>
<reference evidence="3 4" key="1">
    <citation type="submission" date="2023-03" db="EMBL/GenBank/DDBJ databases">
        <title>Thalassotalea loyana LMG 22536T draft genome sequence.</title>
        <authorList>
            <person name="Sawabe T."/>
        </authorList>
    </citation>
    <scope>NUCLEOTIDE SEQUENCE [LARGE SCALE GENOMIC DNA]</scope>
    <source>
        <strain evidence="3 4">LMG 22536</strain>
    </source>
</reference>
<dbReference type="Gene3D" id="2.30.42.10">
    <property type="match status" value="1"/>
</dbReference>
<dbReference type="Gene3D" id="3.90.226.10">
    <property type="entry name" value="2-enoyl-CoA Hydratase, Chain A, domain 1"/>
    <property type="match status" value="1"/>
</dbReference>
<feature type="signal peptide" evidence="1">
    <location>
        <begin position="1"/>
        <end position="32"/>
    </location>
</feature>
<accession>A0ABQ6HB60</accession>
<dbReference type="Gene3D" id="3.30.750.44">
    <property type="match status" value="1"/>
</dbReference>
<proteinExistence type="predicted"/>
<dbReference type="InterPro" id="IPR036034">
    <property type="entry name" value="PDZ_sf"/>
</dbReference>
<evidence type="ECO:0000313" key="3">
    <source>
        <dbReference type="EMBL" id="GLX85353.1"/>
    </source>
</evidence>
<comment type="caution">
    <text evidence="3">The sequence shown here is derived from an EMBL/GenBank/DDBJ whole genome shotgun (WGS) entry which is preliminary data.</text>
</comment>
<gene>
    <name evidence="3" type="ORF">tloyanaT_16050</name>
</gene>
<evidence type="ECO:0000259" key="2">
    <source>
        <dbReference type="Pfam" id="PF03572"/>
    </source>
</evidence>
<keyword evidence="4" id="KW-1185">Reference proteome</keyword>
<dbReference type="PANTHER" id="PTHR32060:SF30">
    <property type="entry name" value="CARBOXY-TERMINAL PROCESSING PROTEASE CTPA"/>
    <property type="match status" value="1"/>
</dbReference>
<dbReference type="InterPro" id="IPR005151">
    <property type="entry name" value="Tail-specific_protease"/>
</dbReference>
<dbReference type="InterPro" id="IPR029045">
    <property type="entry name" value="ClpP/crotonase-like_dom_sf"/>
</dbReference>
<dbReference type="EMBL" id="BSSV01000003">
    <property type="protein sequence ID" value="GLX85353.1"/>
    <property type="molecule type" value="Genomic_DNA"/>
</dbReference>